<gene>
    <name evidence="2" type="ORF">PVAP13_1NG057200</name>
</gene>
<feature type="transmembrane region" description="Helical" evidence="1">
    <location>
        <begin position="12"/>
        <end position="31"/>
    </location>
</feature>
<accession>A0A8T0WU79</accession>
<dbReference type="AlphaFoldDB" id="A0A8T0WU79"/>
<dbReference type="PROSITE" id="PS51257">
    <property type="entry name" value="PROKAR_LIPOPROTEIN"/>
    <property type="match status" value="1"/>
</dbReference>
<comment type="caution">
    <text evidence="2">The sequence shown here is derived from an EMBL/GenBank/DDBJ whole genome shotgun (WGS) entry which is preliminary data.</text>
</comment>
<dbReference type="Proteomes" id="UP000823388">
    <property type="component" value="Chromosome 1N"/>
</dbReference>
<evidence type="ECO:0000313" key="3">
    <source>
        <dbReference type="Proteomes" id="UP000823388"/>
    </source>
</evidence>
<keyword evidence="1" id="KW-1133">Transmembrane helix</keyword>
<evidence type="ECO:0000256" key="1">
    <source>
        <dbReference type="SAM" id="Phobius"/>
    </source>
</evidence>
<name>A0A8T0WU79_PANVG</name>
<sequence>MKGSNGGCSLPYVIVIWVAILFGCLALSAQCRSQLLKNAGRTRGVYLTGSASNKSAYHTQIYCPPPAAAADGDESKLKLIFCTEKCFCGADEEAICYCCQNKAPAPVCYDQLSQCQANCPVCDPVCPPGTAAEGHRLHATKKNNAT</sequence>
<dbReference type="EMBL" id="CM029038">
    <property type="protein sequence ID" value="KAG2648303.1"/>
    <property type="molecule type" value="Genomic_DNA"/>
</dbReference>
<keyword evidence="1" id="KW-0472">Membrane</keyword>
<keyword evidence="3" id="KW-1185">Reference proteome</keyword>
<evidence type="ECO:0000313" key="2">
    <source>
        <dbReference type="EMBL" id="KAG2648303.1"/>
    </source>
</evidence>
<organism evidence="2 3">
    <name type="scientific">Panicum virgatum</name>
    <name type="common">Blackwell switchgrass</name>
    <dbReference type="NCBI Taxonomy" id="38727"/>
    <lineage>
        <taxon>Eukaryota</taxon>
        <taxon>Viridiplantae</taxon>
        <taxon>Streptophyta</taxon>
        <taxon>Embryophyta</taxon>
        <taxon>Tracheophyta</taxon>
        <taxon>Spermatophyta</taxon>
        <taxon>Magnoliopsida</taxon>
        <taxon>Liliopsida</taxon>
        <taxon>Poales</taxon>
        <taxon>Poaceae</taxon>
        <taxon>PACMAD clade</taxon>
        <taxon>Panicoideae</taxon>
        <taxon>Panicodae</taxon>
        <taxon>Paniceae</taxon>
        <taxon>Panicinae</taxon>
        <taxon>Panicum</taxon>
        <taxon>Panicum sect. Hiantes</taxon>
    </lineage>
</organism>
<proteinExistence type="predicted"/>
<protein>
    <submittedName>
        <fullName evidence="2">Uncharacterized protein</fullName>
    </submittedName>
</protein>
<reference evidence="2" key="1">
    <citation type="submission" date="2020-05" db="EMBL/GenBank/DDBJ databases">
        <title>WGS assembly of Panicum virgatum.</title>
        <authorList>
            <person name="Lovell J.T."/>
            <person name="Jenkins J."/>
            <person name="Shu S."/>
            <person name="Juenger T.E."/>
            <person name="Schmutz J."/>
        </authorList>
    </citation>
    <scope>NUCLEOTIDE SEQUENCE</scope>
    <source>
        <strain evidence="2">AP13</strain>
    </source>
</reference>
<keyword evidence="1" id="KW-0812">Transmembrane</keyword>